<dbReference type="Pfam" id="PF13289">
    <property type="entry name" value="SIR2_2"/>
    <property type="match status" value="1"/>
</dbReference>
<dbReference type="Proteomes" id="UP000285575">
    <property type="component" value="Unassembled WGS sequence"/>
</dbReference>
<reference evidence="1 2" key="1">
    <citation type="submission" date="2019-01" db="EMBL/GenBank/DDBJ databases">
        <authorList>
            <person name="Chen W.-M."/>
        </authorList>
    </citation>
    <scope>NUCLEOTIDE SEQUENCE [LARGE SCALE GENOMIC DNA]</scope>
    <source>
        <strain evidence="1 2">KYPY4</strain>
    </source>
</reference>
<organism evidence="1 2">
    <name type="scientific">Rubrivivax rivuli</name>
    <dbReference type="NCBI Taxonomy" id="1862385"/>
    <lineage>
        <taxon>Bacteria</taxon>
        <taxon>Pseudomonadati</taxon>
        <taxon>Pseudomonadota</taxon>
        <taxon>Betaproteobacteria</taxon>
        <taxon>Burkholderiales</taxon>
        <taxon>Sphaerotilaceae</taxon>
        <taxon>Rubrivivax</taxon>
    </lineage>
</organism>
<gene>
    <name evidence="1" type="ORF">EOE66_09085</name>
</gene>
<keyword evidence="2" id="KW-1185">Reference proteome</keyword>
<evidence type="ECO:0000313" key="2">
    <source>
        <dbReference type="Proteomes" id="UP000285575"/>
    </source>
</evidence>
<sequence length="1178" mass="128001">MRLYDELVAHVKGNRTLFVVGTGVSIGATGRASTASWAGLVADGVQYCAELDPNLADWAKQCTGLLNDARGDVDALIAVATMLEKKLGGNDRQRGDWGAWLRKSIGDLEVSDRSTVAQLHALGRGRLATCNYDDVLSADNYPPVPWTKTAEVIRVLTGEDRGVVHFHGHWKTPESVALGYASYAALLQNDSAQHLQRAMASLSSFVFVGFGAGLEDPNFGALLEWLGKTFAARESHHFWLVADGDIDRASKVVPKDSRVVVLGYGSHHSDLPRFLGKLVAKAKPEGEPCEQDMFVGRRKEIDEFSKRLSRWLAAPPEPACVAIDGLGGAGKTSLAEVLLKEAEKSEVLVASLLAPRIKTVSDSREVLALQREIGEVVSAVTHSAFTNFAAAVRAGLSSRERSGAWHEDLRNAVKAYGGKRLAILLDDYERISRYPRSRSDGGEVGLGRFCHPWVRDAIVRSAPLGVLWILAGRGSSRLDLPDNALVFRLGGLERSAVFKLIKASGSTDLLDDLDRLMEVTGGHALAVRVALRGKGFPDDEDGHEALSEADGEVVVRTLRYLWLEQEAGSNGPVERDAVVGLVLAGGLPRGVADKVLATANPEGGHDIASRLWRTFPELFNSPGKLDAQVASALMRTLETRTWPNVDPNRIATQILGALGSLERDSLGETDRLEVDAAVVSLTAWLQPQEASAALARFLLGAHVSSSGLRRAIVELDGRPTVRKIAGWKEASQPIPAERTLGILSRNAKQPALKRQLEMACDALRFEQPSGKLDFGQIPTATAERSLAAHDPLDREVAAYWLSGLATLAFNEGELERSKSLWLILERGAPTDASRDRARIYLAMCAAHLGHPTEAERYLSYGYVSVGVRKRVSSAAELAKERNLKLARRLIESRDPQGAHQIVLRMSDEFPGDPAVVERLVHTSRRTGADGPRVPSDPTRLTSVRFIIYVGELALSKGDVSTAEKFFLVSERKARAMCSRDGTRENRKLLANATSRLAEVALFQGQLEEAVRYLDGRIVQGEQLAEGTDLEFADHVRGQTKHARTRAGFVRLLLGDQAGATARFDEAISLDPDYFHAHLGRALCGVDAEQSLSAAGKAARLMQGHELETIMPLDMALLATLNGEDSSRLPEKPHDAGKLLLFALRLEAVGRSHLATDATISLRAKVSDWLALRPPWLTT</sequence>
<accession>A0A437RH02</accession>
<name>A0A437RH02_9BURK</name>
<dbReference type="EMBL" id="SACR01000003">
    <property type="protein sequence ID" value="RVU46018.1"/>
    <property type="molecule type" value="Genomic_DNA"/>
</dbReference>
<dbReference type="OrthoDB" id="9814129at2"/>
<dbReference type="SUPFAM" id="SSF52540">
    <property type="entry name" value="P-loop containing nucleoside triphosphate hydrolases"/>
    <property type="match status" value="1"/>
</dbReference>
<dbReference type="InterPro" id="IPR011990">
    <property type="entry name" value="TPR-like_helical_dom_sf"/>
</dbReference>
<dbReference type="AlphaFoldDB" id="A0A437RH02"/>
<protein>
    <submittedName>
        <fullName evidence="1">Uncharacterized protein</fullName>
    </submittedName>
</protein>
<dbReference type="RefSeq" id="WP_128228390.1">
    <property type="nucleotide sequence ID" value="NZ_SACR01000003.1"/>
</dbReference>
<dbReference type="SUPFAM" id="SSF48452">
    <property type="entry name" value="TPR-like"/>
    <property type="match status" value="1"/>
</dbReference>
<dbReference type="InterPro" id="IPR027417">
    <property type="entry name" value="P-loop_NTPase"/>
</dbReference>
<proteinExistence type="predicted"/>
<dbReference type="Gene3D" id="1.25.40.10">
    <property type="entry name" value="Tetratricopeptide repeat domain"/>
    <property type="match status" value="1"/>
</dbReference>
<comment type="caution">
    <text evidence="1">The sequence shown here is derived from an EMBL/GenBank/DDBJ whole genome shotgun (WGS) entry which is preliminary data.</text>
</comment>
<evidence type="ECO:0000313" key="1">
    <source>
        <dbReference type="EMBL" id="RVU46018.1"/>
    </source>
</evidence>
<dbReference type="Gene3D" id="3.40.50.300">
    <property type="entry name" value="P-loop containing nucleotide triphosphate hydrolases"/>
    <property type="match status" value="1"/>
</dbReference>